<organism evidence="3 4">
    <name type="scientific">Streptomyces cacaoi</name>
    <dbReference type="NCBI Taxonomy" id="1898"/>
    <lineage>
        <taxon>Bacteria</taxon>
        <taxon>Bacillati</taxon>
        <taxon>Actinomycetota</taxon>
        <taxon>Actinomycetes</taxon>
        <taxon>Kitasatosporales</taxon>
        <taxon>Streptomycetaceae</taxon>
        <taxon>Streptomyces</taxon>
    </lineage>
</organism>
<dbReference type="Gene3D" id="3.40.50.720">
    <property type="entry name" value="NAD(P)-binding Rossmann-like Domain"/>
    <property type="match status" value="1"/>
</dbReference>
<accession>A0A4Y3R4N5</accession>
<reference evidence="3 4" key="1">
    <citation type="submission" date="2019-06" db="EMBL/GenBank/DDBJ databases">
        <title>Whole genome shotgun sequence of Streptomyces cacaoi subsp. cacaoi NBRC 12748.</title>
        <authorList>
            <person name="Hosoyama A."/>
            <person name="Uohara A."/>
            <person name="Ohji S."/>
            <person name="Ichikawa N."/>
        </authorList>
    </citation>
    <scope>NUCLEOTIDE SEQUENCE [LARGE SCALE GENOMIC DNA]</scope>
    <source>
        <strain evidence="3 4">NBRC 12748</strain>
    </source>
</reference>
<feature type="compositionally biased region" description="Low complexity" evidence="2">
    <location>
        <begin position="18"/>
        <end position="48"/>
    </location>
</feature>
<dbReference type="PRINTS" id="PR00081">
    <property type="entry name" value="GDHRDH"/>
</dbReference>
<comment type="caution">
    <text evidence="3">The sequence shown here is derived from an EMBL/GenBank/DDBJ whole genome shotgun (WGS) entry which is preliminary data.</text>
</comment>
<dbReference type="OrthoDB" id="4577644at2"/>
<dbReference type="PANTHER" id="PTHR43157">
    <property type="entry name" value="PHOSPHATIDYLINOSITOL-GLYCAN BIOSYNTHESIS CLASS F PROTEIN-RELATED"/>
    <property type="match status" value="1"/>
</dbReference>
<proteinExistence type="predicted"/>
<dbReference type="RefSeq" id="WP_086818492.1">
    <property type="nucleotide sequence ID" value="NZ_BJMM01000024.1"/>
</dbReference>
<evidence type="ECO:0000256" key="1">
    <source>
        <dbReference type="ARBA" id="ARBA00023002"/>
    </source>
</evidence>
<dbReference type="AlphaFoldDB" id="A0A4Y3R4N5"/>
<keyword evidence="4" id="KW-1185">Reference proteome</keyword>
<evidence type="ECO:0000313" key="3">
    <source>
        <dbReference type="EMBL" id="GEB51837.1"/>
    </source>
</evidence>
<keyword evidence="1" id="KW-0560">Oxidoreductase</keyword>
<dbReference type="GO" id="GO:0016491">
    <property type="term" value="F:oxidoreductase activity"/>
    <property type="evidence" value="ECO:0007669"/>
    <property type="project" value="UniProtKB-KW"/>
</dbReference>
<feature type="region of interest" description="Disordered" evidence="2">
    <location>
        <begin position="1"/>
        <end position="65"/>
    </location>
</feature>
<evidence type="ECO:0000313" key="4">
    <source>
        <dbReference type="Proteomes" id="UP000319210"/>
    </source>
</evidence>
<dbReference type="InterPro" id="IPR036291">
    <property type="entry name" value="NAD(P)-bd_dom_sf"/>
</dbReference>
<protein>
    <submittedName>
        <fullName evidence="3">Oxidoreductase</fullName>
    </submittedName>
</protein>
<dbReference type="Pfam" id="PF00106">
    <property type="entry name" value="adh_short"/>
    <property type="match status" value="1"/>
</dbReference>
<sequence length="373" mass="38617">MPVPEPRPTATPADADTSESASGSVSASGSGSGSASAAGSGPAAEPGSVPGGRREGARRRPTWDVRRLPAAEGRTFLVTGGNAGIGYFVAEQLAGTGATVVLGSRDAARAADALGSIRARVPGARVRHLALDLADLASVRTAAETFAGDAGPGGGRLDAVVLNAGVALDHPPRRLTHDGHELMFGTNHLGHFALTAHLAPLLAATEGSRIVTTGSFAARSERMDLDDPQSLHDYRPKRTYGRSKLAQMLFGFALDRRLRAAGSGTLSVVVHPGGALDGLTPARPPLHTPGRGSRLATLPAGLLLHGKHAGAWPAVRAVLDEEVRGGQLWGPAAFGLRGEPRLERPRPHMVDRGTADRLWEMSVELTGVEPEFG</sequence>
<dbReference type="InterPro" id="IPR002347">
    <property type="entry name" value="SDR_fam"/>
</dbReference>
<dbReference type="EMBL" id="BJMM01000024">
    <property type="protein sequence ID" value="GEB51837.1"/>
    <property type="molecule type" value="Genomic_DNA"/>
</dbReference>
<dbReference type="SUPFAM" id="SSF51735">
    <property type="entry name" value="NAD(P)-binding Rossmann-fold domains"/>
    <property type="match status" value="1"/>
</dbReference>
<gene>
    <name evidence="3" type="ORF">SCA03_43880</name>
</gene>
<dbReference type="PANTHER" id="PTHR43157:SF31">
    <property type="entry name" value="PHOSPHATIDYLINOSITOL-GLYCAN BIOSYNTHESIS CLASS F PROTEIN"/>
    <property type="match status" value="1"/>
</dbReference>
<dbReference type="Proteomes" id="UP000319210">
    <property type="component" value="Unassembled WGS sequence"/>
</dbReference>
<name>A0A4Y3R4N5_STRCI</name>
<evidence type="ECO:0000256" key="2">
    <source>
        <dbReference type="SAM" id="MobiDB-lite"/>
    </source>
</evidence>